<protein>
    <submittedName>
        <fullName evidence="3">MBL fold metallo-hydrolase</fullName>
    </submittedName>
</protein>
<dbReference type="PROSITE" id="PS51318">
    <property type="entry name" value="TAT"/>
    <property type="match status" value="1"/>
</dbReference>
<comment type="caution">
    <text evidence="3">The sequence shown here is derived from an EMBL/GenBank/DDBJ whole genome shotgun (WGS) entry which is preliminary data.</text>
</comment>
<dbReference type="PANTHER" id="PTHR42951:SF14">
    <property type="entry name" value="METALLO-BETA-LACTAMASE SUPERFAMILY PROTEIN"/>
    <property type="match status" value="1"/>
</dbReference>
<dbReference type="InterPro" id="IPR006311">
    <property type="entry name" value="TAT_signal"/>
</dbReference>
<organism evidence="3 4">
    <name type="scientific">Corticimicrobacter populi</name>
    <dbReference type="NCBI Taxonomy" id="2175229"/>
    <lineage>
        <taxon>Bacteria</taxon>
        <taxon>Pseudomonadati</taxon>
        <taxon>Pseudomonadota</taxon>
        <taxon>Betaproteobacteria</taxon>
        <taxon>Burkholderiales</taxon>
        <taxon>Alcaligenaceae</taxon>
        <taxon>Corticimicrobacter</taxon>
    </lineage>
</organism>
<keyword evidence="1" id="KW-0732">Signal</keyword>
<keyword evidence="4" id="KW-1185">Reference proteome</keyword>
<sequence>MSITRRDFIRQTLAFTLATGIVGSSSAALAAPAPLQWQHFPAGERGFFRAPVLLSGNHDAILIDGGFSLPDGRAVAEAIKASGKNLTTIYISQSDPDYYFSLGPIKEAFPAARVIAASDTIAAIRGNVEKKLAVWGPQLKENGPQQLSDIVFPEAFDGPTLELEGNVIEIVPAEGLGNRRYLWVPSLQAVFGGVMIFSGLHVWTADTATPEARAAWIRNLDAILARQPSVVVPGHLGDQGTTDAAAVSYTRDYLLAFEEELAKAADSAALIAAMKQRYPDAGLAPALEIGAKVAKGEMKWG</sequence>
<evidence type="ECO:0000313" key="3">
    <source>
        <dbReference type="EMBL" id="PWF24115.1"/>
    </source>
</evidence>
<keyword evidence="3" id="KW-0378">Hydrolase</keyword>
<dbReference type="CDD" id="cd07739">
    <property type="entry name" value="metallo-hydrolase-like_MBL-fold"/>
    <property type="match status" value="1"/>
</dbReference>
<evidence type="ECO:0000256" key="1">
    <source>
        <dbReference type="SAM" id="SignalP"/>
    </source>
</evidence>
<accession>A0A2V1K3I6</accession>
<dbReference type="GO" id="GO:0016787">
    <property type="term" value="F:hydrolase activity"/>
    <property type="evidence" value="ECO:0007669"/>
    <property type="project" value="UniProtKB-KW"/>
</dbReference>
<dbReference type="AlphaFoldDB" id="A0A2V1K3I6"/>
<reference evidence="4" key="1">
    <citation type="submission" date="2018-05" db="EMBL/GenBank/DDBJ databases">
        <authorList>
            <person name="Li Y."/>
        </authorList>
    </citation>
    <scope>NUCLEOTIDE SEQUENCE [LARGE SCALE GENOMIC DNA]</scope>
    <source>
        <strain evidence="4">3d-2-2</strain>
    </source>
</reference>
<feature type="chain" id="PRO_5016167748" evidence="1">
    <location>
        <begin position="31"/>
        <end position="301"/>
    </location>
</feature>
<dbReference type="Gene3D" id="3.60.15.10">
    <property type="entry name" value="Ribonuclease Z/Hydroxyacylglutathione hydrolase-like"/>
    <property type="match status" value="1"/>
</dbReference>
<feature type="signal peptide" evidence="1">
    <location>
        <begin position="1"/>
        <end position="30"/>
    </location>
</feature>
<dbReference type="EMBL" id="QETA01000002">
    <property type="protein sequence ID" value="PWF24115.1"/>
    <property type="molecule type" value="Genomic_DNA"/>
</dbReference>
<dbReference type="SUPFAM" id="SSF56281">
    <property type="entry name" value="Metallo-hydrolase/oxidoreductase"/>
    <property type="match status" value="1"/>
</dbReference>
<name>A0A2V1K3I6_9BURK</name>
<dbReference type="InterPro" id="IPR001279">
    <property type="entry name" value="Metallo-B-lactamas"/>
</dbReference>
<feature type="domain" description="Metallo-beta-lactamase" evidence="2">
    <location>
        <begin position="48"/>
        <end position="235"/>
    </location>
</feature>
<dbReference type="Pfam" id="PF00753">
    <property type="entry name" value="Lactamase_B"/>
    <property type="match status" value="1"/>
</dbReference>
<dbReference type="RefSeq" id="WP_109061393.1">
    <property type="nucleotide sequence ID" value="NZ_QETA01000002.1"/>
</dbReference>
<dbReference type="SMART" id="SM00849">
    <property type="entry name" value="Lactamase_B"/>
    <property type="match status" value="1"/>
</dbReference>
<gene>
    <name evidence="3" type="ORF">DD235_07370</name>
</gene>
<dbReference type="InterPro" id="IPR036866">
    <property type="entry name" value="RibonucZ/Hydroxyglut_hydro"/>
</dbReference>
<dbReference type="PANTHER" id="PTHR42951">
    <property type="entry name" value="METALLO-BETA-LACTAMASE DOMAIN-CONTAINING"/>
    <property type="match status" value="1"/>
</dbReference>
<evidence type="ECO:0000259" key="2">
    <source>
        <dbReference type="SMART" id="SM00849"/>
    </source>
</evidence>
<evidence type="ECO:0000313" key="4">
    <source>
        <dbReference type="Proteomes" id="UP000245212"/>
    </source>
</evidence>
<dbReference type="InterPro" id="IPR050855">
    <property type="entry name" value="NDM-1-like"/>
</dbReference>
<dbReference type="Proteomes" id="UP000245212">
    <property type="component" value="Unassembled WGS sequence"/>
</dbReference>
<proteinExistence type="predicted"/>